<evidence type="ECO:0008006" key="3">
    <source>
        <dbReference type="Google" id="ProtNLM"/>
    </source>
</evidence>
<reference evidence="1" key="1">
    <citation type="submission" date="2023-07" db="EMBL/GenBank/DDBJ databases">
        <authorList>
            <person name="Kim M.K."/>
        </authorList>
    </citation>
    <scope>NUCLEOTIDE SEQUENCE</scope>
    <source>
        <strain evidence="1">ASUV-10-1</strain>
    </source>
</reference>
<keyword evidence="2" id="KW-1185">Reference proteome</keyword>
<organism evidence="1 2">
    <name type="scientific">Hymenobacter aranciens</name>
    <dbReference type="NCBI Taxonomy" id="3063996"/>
    <lineage>
        <taxon>Bacteria</taxon>
        <taxon>Pseudomonadati</taxon>
        <taxon>Bacteroidota</taxon>
        <taxon>Cytophagia</taxon>
        <taxon>Cytophagales</taxon>
        <taxon>Hymenobacteraceae</taxon>
        <taxon>Hymenobacter</taxon>
    </lineage>
</organism>
<dbReference type="RefSeq" id="WP_305008136.1">
    <property type="nucleotide sequence ID" value="NZ_JAUQSY010000013.1"/>
</dbReference>
<sequence>MLLRLLLLLFFSCITFGSLAQVYEPGWLVRSNGDTLRGEIENGFWREPPPFIHYRATAGSASQLFQPRQLRAVQFTGGRYFRYLALPVDHAAHTHLDRLERGLHYDVQTDSLLAEVLVEGHLSLLRVRLPSATHYFLLQPGHPVLELSERQYLRQLATGSWATADGNNYRGQLGTYFGTCPAAFAALQHTAFTADDLTAVVLTYNEQCTPARQAGRHWVAQASPRRRMALRGGVLAGGRYHHIPNLGVPAAVPCVDCGLHPFAGLYADLLQPGRVSAFTGEFSLQRFQSQGFQFFGPPTFQYRAWLGTARLGVRFLYPLPREQQVLFGFGYELAWVLAPVVTAGTATADELKSQEYAPPALLPHFVLGWRQQRLTISADAQLYNVEGGGDFSQRLFGTGYALRLATAYRLGRNPDAPKQPTSAAGGR</sequence>
<dbReference type="EMBL" id="JAUQSY010000013">
    <property type="protein sequence ID" value="MDO7876754.1"/>
    <property type="molecule type" value="Genomic_DNA"/>
</dbReference>
<name>A0ABT9BER2_9BACT</name>
<evidence type="ECO:0000313" key="1">
    <source>
        <dbReference type="EMBL" id="MDO7876754.1"/>
    </source>
</evidence>
<dbReference type="Proteomes" id="UP001176429">
    <property type="component" value="Unassembled WGS sequence"/>
</dbReference>
<comment type="caution">
    <text evidence="1">The sequence shown here is derived from an EMBL/GenBank/DDBJ whole genome shotgun (WGS) entry which is preliminary data.</text>
</comment>
<protein>
    <recommendedName>
        <fullName evidence="3">Outer membrane protein beta-barrel domain-containing protein</fullName>
    </recommendedName>
</protein>
<accession>A0ABT9BER2</accession>
<gene>
    <name evidence="1" type="ORF">Q5H93_18560</name>
</gene>
<proteinExistence type="predicted"/>
<evidence type="ECO:0000313" key="2">
    <source>
        <dbReference type="Proteomes" id="UP001176429"/>
    </source>
</evidence>